<dbReference type="eggNOG" id="COG1802">
    <property type="taxonomic scope" value="Bacteria"/>
</dbReference>
<dbReference type="SUPFAM" id="SSF46785">
    <property type="entry name" value="Winged helix' DNA-binding domain"/>
    <property type="match status" value="1"/>
</dbReference>
<proteinExistence type="predicted"/>
<dbReference type="GO" id="GO:0003700">
    <property type="term" value="F:DNA-binding transcription factor activity"/>
    <property type="evidence" value="ECO:0007669"/>
    <property type="project" value="InterPro"/>
</dbReference>
<dbReference type="PROSITE" id="PS50949">
    <property type="entry name" value="HTH_GNTR"/>
    <property type="match status" value="1"/>
</dbReference>
<evidence type="ECO:0000313" key="5">
    <source>
        <dbReference type="EMBL" id="ADB48781.1"/>
    </source>
</evidence>
<evidence type="ECO:0000313" key="6">
    <source>
        <dbReference type="Proteomes" id="UP000008229"/>
    </source>
</evidence>
<keyword evidence="3" id="KW-0804">Transcription</keyword>
<dbReference type="EMBL" id="CP001854">
    <property type="protein sequence ID" value="ADB48781.1"/>
    <property type="molecule type" value="Genomic_DNA"/>
</dbReference>
<dbReference type="PANTHER" id="PTHR43537">
    <property type="entry name" value="TRANSCRIPTIONAL REGULATOR, GNTR FAMILY"/>
    <property type="match status" value="1"/>
</dbReference>
<dbReference type="SMART" id="SM00895">
    <property type="entry name" value="FCD"/>
    <property type="match status" value="1"/>
</dbReference>
<evidence type="ECO:0000259" key="4">
    <source>
        <dbReference type="PROSITE" id="PS50949"/>
    </source>
</evidence>
<dbReference type="Gene3D" id="1.20.120.530">
    <property type="entry name" value="GntR ligand-binding domain-like"/>
    <property type="match status" value="1"/>
</dbReference>
<dbReference type="InterPro" id="IPR000524">
    <property type="entry name" value="Tscrpt_reg_HTH_GntR"/>
</dbReference>
<dbReference type="RefSeq" id="WP_012931834.1">
    <property type="nucleotide sequence ID" value="NC_013739.1"/>
</dbReference>
<dbReference type="InterPro" id="IPR008920">
    <property type="entry name" value="TF_FadR/GntR_C"/>
</dbReference>
<reference evidence="5 6" key="1">
    <citation type="journal article" date="2010" name="Stand. Genomic Sci.">
        <title>Complete genome sequence of Conexibacter woesei type strain (ID131577).</title>
        <authorList>
            <person name="Pukall R."/>
            <person name="Lapidus A."/>
            <person name="Glavina Del Rio T."/>
            <person name="Copeland A."/>
            <person name="Tice H."/>
            <person name="Cheng J.-F."/>
            <person name="Lucas S."/>
            <person name="Chen F."/>
            <person name="Nolan M."/>
            <person name="Bruce D."/>
            <person name="Goodwin L."/>
            <person name="Pitluck S."/>
            <person name="Mavromatis K."/>
            <person name="Ivanova N."/>
            <person name="Ovchinnikova G."/>
            <person name="Pati A."/>
            <person name="Chen A."/>
            <person name="Palaniappan K."/>
            <person name="Land M."/>
            <person name="Hauser L."/>
            <person name="Chang Y.-J."/>
            <person name="Jeffries C.D."/>
            <person name="Chain P."/>
            <person name="Meincke L."/>
            <person name="Sims D."/>
            <person name="Brettin T."/>
            <person name="Detter J.C."/>
            <person name="Rohde M."/>
            <person name="Goeker M."/>
            <person name="Bristow J."/>
            <person name="Eisen J.A."/>
            <person name="Markowitz V."/>
            <person name="Kyrpides N.C."/>
            <person name="Klenk H.-P."/>
            <person name="Hugenholtz P."/>
        </authorList>
    </citation>
    <scope>NUCLEOTIDE SEQUENCE [LARGE SCALE GENOMIC DNA]</scope>
    <source>
        <strain evidence="6">DSM 14684 / CIP 108061 / JCM 11494 / NBRC 100937 / ID131577</strain>
    </source>
</reference>
<sequence length="223" mass="24520">MPTRETVDVPNALRRDIAGFAFKPGDRLVEEALSERYGVSRTPVREALRQLEAEGLIESQGTRRLVRRLDVAELEDVYRVRAQLERLAASLAAERASDTAIDALAAGWDVEQEHADGDAGDAYYGADVRFHDGVAALSGNEFVRTSLQRASDRIAIVRIVDFSTAARIATTRREHREILGAIRARDADRAGALMEAHIDAAMSNVRTLLTAALARIYLDPPAR</sequence>
<protein>
    <submittedName>
        <fullName evidence="5">Transcriptional regulator, GntR family</fullName>
    </submittedName>
</protein>
<dbReference type="Pfam" id="PF00392">
    <property type="entry name" value="GntR"/>
    <property type="match status" value="1"/>
</dbReference>
<dbReference type="InterPro" id="IPR036388">
    <property type="entry name" value="WH-like_DNA-bd_sf"/>
</dbReference>
<dbReference type="AlphaFoldDB" id="D3F6A8"/>
<evidence type="ECO:0000256" key="2">
    <source>
        <dbReference type="ARBA" id="ARBA00023125"/>
    </source>
</evidence>
<dbReference type="PRINTS" id="PR00035">
    <property type="entry name" value="HTHGNTR"/>
</dbReference>
<dbReference type="InterPro" id="IPR036390">
    <property type="entry name" value="WH_DNA-bd_sf"/>
</dbReference>
<dbReference type="GO" id="GO:0003677">
    <property type="term" value="F:DNA binding"/>
    <property type="evidence" value="ECO:0007669"/>
    <property type="project" value="UniProtKB-KW"/>
</dbReference>
<reference evidence="6" key="2">
    <citation type="submission" date="2010-01" db="EMBL/GenBank/DDBJ databases">
        <title>The complete genome of Conexibacter woesei DSM 14684.</title>
        <authorList>
            <consortium name="US DOE Joint Genome Institute (JGI-PGF)"/>
            <person name="Lucas S."/>
            <person name="Copeland A."/>
            <person name="Lapidus A."/>
            <person name="Glavina del Rio T."/>
            <person name="Dalin E."/>
            <person name="Tice H."/>
            <person name="Bruce D."/>
            <person name="Goodwin L."/>
            <person name="Pitluck S."/>
            <person name="Kyrpides N."/>
            <person name="Mavromatis K."/>
            <person name="Ivanova N."/>
            <person name="Mikhailova N."/>
            <person name="Chertkov O."/>
            <person name="Brettin T."/>
            <person name="Detter J.C."/>
            <person name="Han C."/>
            <person name="Larimer F."/>
            <person name="Land M."/>
            <person name="Hauser L."/>
            <person name="Markowitz V."/>
            <person name="Cheng J.-F."/>
            <person name="Hugenholtz P."/>
            <person name="Woyke T."/>
            <person name="Wu D."/>
            <person name="Pukall R."/>
            <person name="Steenblock K."/>
            <person name="Schneider S."/>
            <person name="Klenk H.-P."/>
            <person name="Eisen J.A."/>
        </authorList>
    </citation>
    <scope>NUCLEOTIDE SEQUENCE [LARGE SCALE GENOMIC DNA]</scope>
    <source>
        <strain evidence="6">DSM 14684 / CIP 108061 / JCM 11494 / NBRC 100937 / ID131577</strain>
    </source>
</reference>
<dbReference type="Gene3D" id="1.10.10.10">
    <property type="entry name" value="Winged helix-like DNA-binding domain superfamily/Winged helix DNA-binding domain"/>
    <property type="match status" value="1"/>
</dbReference>
<dbReference type="InterPro" id="IPR011711">
    <property type="entry name" value="GntR_C"/>
</dbReference>
<dbReference type="SUPFAM" id="SSF48008">
    <property type="entry name" value="GntR ligand-binding domain-like"/>
    <property type="match status" value="1"/>
</dbReference>
<dbReference type="Pfam" id="PF07729">
    <property type="entry name" value="FCD"/>
    <property type="match status" value="1"/>
</dbReference>
<dbReference type="HOGENOM" id="CLU_017584_5_0_11"/>
<keyword evidence="1" id="KW-0805">Transcription regulation</keyword>
<name>D3F6A8_CONWI</name>
<evidence type="ECO:0000256" key="3">
    <source>
        <dbReference type="ARBA" id="ARBA00023163"/>
    </source>
</evidence>
<organism evidence="5 6">
    <name type="scientific">Conexibacter woesei (strain DSM 14684 / CCUG 47730 / CIP 108061 / JCM 11494 / NBRC 100937 / ID131577)</name>
    <dbReference type="NCBI Taxonomy" id="469383"/>
    <lineage>
        <taxon>Bacteria</taxon>
        <taxon>Bacillati</taxon>
        <taxon>Actinomycetota</taxon>
        <taxon>Thermoleophilia</taxon>
        <taxon>Solirubrobacterales</taxon>
        <taxon>Conexibacteraceae</taxon>
        <taxon>Conexibacter</taxon>
    </lineage>
</organism>
<keyword evidence="2" id="KW-0238">DNA-binding</keyword>
<dbReference type="KEGG" id="cwo:Cwoe_0345"/>
<dbReference type="CDD" id="cd07377">
    <property type="entry name" value="WHTH_GntR"/>
    <property type="match status" value="1"/>
</dbReference>
<dbReference type="PANTHER" id="PTHR43537:SF49">
    <property type="entry name" value="TRANSCRIPTIONAL REGULATORY PROTEIN"/>
    <property type="match status" value="1"/>
</dbReference>
<keyword evidence="6" id="KW-1185">Reference proteome</keyword>
<dbReference type="Proteomes" id="UP000008229">
    <property type="component" value="Chromosome"/>
</dbReference>
<feature type="domain" description="HTH gntR-type" evidence="4">
    <location>
        <begin position="3"/>
        <end position="69"/>
    </location>
</feature>
<evidence type="ECO:0000256" key="1">
    <source>
        <dbReference type="ARBA" id="ARBA00023015"/>
    </source>
</evidence>
<dbReference type="SMART" id="SM00345">
    <property type="entry name" value="HTH_GNTR"/>
    <property type="match status" value="1"/>
</dbReference>
<accession>D3F6A8</accession>
<dbReference type="OrthoDB" id="9816161at2"/>
<dbReference type="STRING" id="469383.Cwoe_0345"/>
<gene>
    <name evidence="5" type="ordered locus">Cwoe_0345</name>
</gene>